<reference evidence="1" key="1">
    <citation type="journal article" date="2015" name="Nature">
        <title>Complex archaea that bridge the gap between prokaryotes and eukaryotes.</title>
        <authorList>
            <person name="Spang A."/>
            <person name="Saw J.H."/>
            <person name="Jorgensen S.L."/>
            <person name="Zaremba-Niedzwiedzka K."/>
            <person name="Martijn J."/>
            <person name="Lind A.E."/>
            <person name="van Eijk R."/>
            <person name="Schleper C."/>
            <person name="Guy L."/>
            <person name="Ettema T.J."/>
        </authorList>
    </citation>
    <scope>NUCLEOTIDE SEQUENCE</scope>
</reference>
<dbReference type="AlphaFoldDB" id="A0A0F9AYS0"/>
<organism evidence="1">
    <name type="scientific">marine sediment metagenome</name>
    <dbReference type="NCBI Taxonomy" id="412755"/>
    <lineage>
        <taxon>unclassified sequences</taxon>
        <taxon>metagenomes</taxon>
        <taxon>ecological metagenomes</taxon>
    </lineage>
</organism>
<name>A0A0F9AYS0_9ZZZZ</name>
<gene>
    <name evidence="1" type="ORF">LCGC14_2853180</name>
</gene>
<protein>
    <submittedName>
        <fullName evidence="1">Uncharacterized protein</fullName>
    </submittedName>
</protein>
<dbReference type="EMBL" id="LAZR01054937">
    <property type="protein sequence ID" value="KKK77481.1"/>
    <property type="molecule type" value="Genomic_DNA"/>
</dbReference>
<evidence type="ECO:0000313" key="1">
    <source>
        <dbReference type="EMBL" id="KKK77481.1"/>
    </source>
</evidence>
<accession>A0A0F9AYS0</accession>
<comment type="caution">
    <text evidence="1">The sequence shown here is derived from an EMBL/GenBank/DDBJ whole genome shotgun (WGS) entry which is preliminary data.</text>
</comment>
<proteinExistence type="predicted"/>
<sequence>VFRVRTLFEQMDVEVTLVPVPKWKGNVPKEITMDRSRKHWGWRGEDHNEGDAVGIGDWYFRKYLNE</sequence>
<feature type="non-terminal residue" evidence="1">
    <location>
        <position position="1"/>
    </location>
</feature>